<feature type="domain" description="C-glycoside deglycosidase beta subunit" evidence="5">
    <location>
        <begin position="16"/>
        <end position="108"/>
    </location>
</feature>
<evidence type="ECO:0000313" key="6">
    <source>
        <dbReference type="EMBL" id="MCS0631210.1"/>
    </source>
</evidence>
<sequence>MMEHRVVSDGGLQVTPNGCAIDIRLPWYRSLPLSVVEVGDVEIDGTLIDRSRIRFELNGESLRLDELLPRTDDWWYVLDSAMLRIDGYVVARNEPHVVSVTVSIRPPYIHGWTRITKTTKTITVQ</sequence>
<evidence type="ECO:0000259" key="5">
    <source>
        <dbReference type="Pfam" id="PF19906"/>
    </source>
</evidence>
<dbReference type="Proteomes" id="UP001165263">
    <property type="component" value="Unassembled WGS sequence"/>
</dbReference>
<keyword evidence="1" id="KW-0456">Lyase</keyword>
<proteinExistence type="inferred from homology"/>
<evidence type="ECO:0000256" key="3">
    <source>
        <dbReference type="ARBA" id="ARBA00046336"/>
    </source>
</evidence>
<keyword evidence="7" id="KW-1185">Reference proteome</keyword>
<dbReference type="EMBL" id="JANUHC010000006">
    <property type="protein sequence ID" value="MCS0631210.1"/>
    <property type="molecule type" value="Genomic_DNA"/>
</dbReference>
<evidence type="ECO:0000313" key="7">
    <source>
        <dbReference type="Proteomes" id="UP001165263"/>
    </source>
</evidence>
<comment type="similarity">
    <text evidence="3">Belongs to the C-glycoside deglycosidase beta subunit family.</text>
</comment>
<organism evidence="6 7">
    <name type="scientific">Telluria mixta</name>
    <dbReference type="NCBI Taxonomy" id="34071"/>
    <lineage>
        <taxon>Bacteria</taxon>
        <taxon>Pseudomonadati</taxon>
        <taxon>Pseudomonadota</taxon>
        <taxon>Betaproteobacteria</taxon>
        <taxon>Burkholderiales</taxon>
        <taxon>Oxalobacteraceae</taxon>
        <taxon>Telluria group</taxon>
        <taxon>Telluria</taxon>
    </lineage>
</organism>
<keyword evidence="2" id="KW-0119">Carbohydrate metabolism</keyword>
<name>A0ABT2C1E6_9BURK</name>
<accession>A0ABT2C1E6</accession>
<dbReference type="Pfam" id="PF19906">
    <property type="entry name" value="CGDB"/>
    <property type="match status" value="1"/>
</dbReference>
<evidence type="ECO:0000256" key="2">
    <source>
        <dbReference type="ARBA" id="ARBA00023277"/>
    </source>
</evidence>
<evidence type="ECO:0000256" key="4">
    <source>
        <dbReference type="ARBA" id="ARBA00047208"/>
    </source>
</evidence>
<protein>
    <recommendedName>
        <fullName evidence="4">C-deglycosylation enzyme beta subunit</fullName>
    </recommendedName>
</protein>
<comment type="caution">
    <text evidence="6">The sequence shown here is derived from an EMBL/GenBank/DDBJ whole genome shotgun (WGS) entry which is preliminary data.</text>
</comment>
<gene>
    <name evidence="6" type="ORF">NX786_17895</name>
</gene>
<dbReference type="RefSeq" id="WP_259450291.1">
    <property type="nucleotide sequence ID" value="NZ_CP119520.1"/>
</dbReference>
<evidence type="ECO:0000256" key="1">
    <source>
        <dbReference type="ARBA" id="ARBA00023239"/>
    </source>
</evidence>
<reference evidence="6" key="1">
    <citation type="submission" date="2022-08" db="EMBL/GenBank/DDBJ databases">
        <title>Reclassification of Massilia species as members of the genera Telluria, Duganella, Pseudoduganella, Mokoshia gen. nov. and Zemynaea gen. nov. using orthogonal and non-orthogonal genome-based approaches.</title>
        <authorList>
            <person name="Bowman J.P."/>
        </authorList>
    </citation>
    <scope>NUCLEOTIDE SEQUENCE</scope>
    <source>
        <strain evidence="6">LMG 11547</strain>
    </source>
</reference>
<dbReference type="InterPro" id="IPR045959">
    <property type="entry name" value="CGDB"/>
</dbReference>